<name>A0A562YJ18_9FLAO</name>
<organism evidence="2 3">
    <name type="scientific">Seonamhaeicola sediminis</name>
    <dbReference type="NCBI Taxonomy" id="2528206"/>
    <lineage>
        <taxon>Bacteria</taxon>
        <taxon>Pseudomonadati</taxon>
        <taxon>Bacteroidota</taxon>
        <taxon>Flavobacteriia</taxon>
        <taxon>Flavobacteriales</taxon>
        <taxon>Flavobacteriaceae</taxon>
    </lineage>
</organism>
<dbReference type="Gene3D" id="1.25.40.10">
    <property type="entry name" value="Tetratricopeptide repeat domain"/>
    <property type="match status" value="1"/>
</dbReference>
<proteinExistence type="predicted"/>
<dbReference type="Pfam" id="PF13181">
    <property type="entry name" value="TPR_8"/>
    <property type="match status" value="1"/>
</dbReference>
<protein>
    <submittedName>
        <fullName evidence="2">Tetratricopeptide repeat protein</fullName>
    </submittedName>
</protein>
<dbReference type="AlphaFoldDB" id="A0A562YJ18"/>
<gene>
    <name evidence="2" type="ORF">E1J38_002355</name>
</gene>
<evidence type="ECO:0000313" key="2">
    <source>
        <dbReference type="EMBL" id="TWO34721.1"/>
    </source>
</evidence>
<dbReference type="EMBL" id="SMZJ02000001">
    <property type="protein sequence ID" value="TWO34721.1"/>
    <property type="molecule type" value="Genomic_DNA"/>
</dbReference>
<dbReference type="SUPFAM" id="SSF48452">
    <property type="entry name" value="TPR-like"/>
    <property type="match status" value="1"/>
</dbReference>
<evidence type="ECO:0000256" key="1">
    <source>
        <dbReference type="PROSITE-ProRule" id="PRU00339"/>
    </source>
</evidence>
<dbReference type="PANTHER" id="PTHR12558">
    <property type="entry name" value="CELL DIVISION CYCLE 16,23,27"/>
    <property type="match status" value="1"/>
</dbReference>
<keyword evidence="3" id="KW-1185">Reference proteome</keyword>
<sequence length="654" mass="75707">MKIIIPINIIKLLFNCLANNYTKKDIVEKVTEYYMVNSIKPSVKVEKNYIEVDIKIDEINVQKDRFNHLIRLCEGDELEDALKLAKELVDEYPSVSEYNRLLGQIHSDIGEQDEAINALIDSLRWNPENEWALLMMGNIFVKYKKDIETGLLYYDQILELNPENYITLNNVGAILIQNNKKSEALKFFEKALEINPEYPNTYLAMGIFYEGEGEYYKAFDFGLKALKYSKKGDEVYVNAESLVNHSAKQYSNVFKTDKIVSQFIEDLVKRGGNKINILSDDSINTAAKIEFAENYDRNYHLVKYNPKYEAVSHLVLHELMHLELVLDAREVNGNFLFTTNESCKAKFKQSLKKFSSSLLKKGIPKESVDKFLSSLFEGINNQVFNTPIDLFIEDSIYARYTKIRPIQYLSLLRLIKEGLVGTTRKDIVDNVPKSVLTSSKIYNLVNAFHFRTLFNISLVDEFKATKLELNTAESLYQEFNEYKNDKKGGEEYEIIQHWAEDLKLDSYFNLIPEEERKRKTVDEVVDEVNDDPYGLNEQDLSSDRKMKKFLDEHSGDNINNAVVMYMIDALNYFKNFQKEEVKKIAFELATLGMTGIDPKKKGYSVPSIPNSNFSGYKTLSYYYVSWALAIPEMLNGLNMPFDKEYDLANKMINL</sequence>
<dbReference type="PROSITE" id="PS50005">
    <property type="entry name" value="TPR"/>
    <property type="match status" value="2"/>
</dbReference>
<accession>A0A562YJ18</accession>
<dbReference type="Proteomes" id="UP000295814">
    <property type="component" value="Unassembled WGS sequence"/>
</dbReference>
<dbReference type="PANTHER" id="PTHR12558:SF13">
    <property type="entry name" value="CELL DIVISION CYCLE PROTEIN 27 HOMOLOG"/>
    <property type="match status" value="1"/>
</dbReference>
<comment type="caution">
    <text evidence="2">The sequence shown here is derived from an EMBL/GenBank/DDBJ whole genome shotgun (WGS) entry which is preliminary data.</text>
</comment>
<dbReference type="OrthoDB" id="1287940at2"/>
<dbReference type="InterPro" id="IPR019734">
    <property type="entry name" value="TPR_rpt"/>
</dbReference>
<dbReference type="SMART" id="SM00028">
    <property type="entry name" value="TPR"/>
    <property type="match status" value="4"/>
</dbReference>
<dbReference type="RefSeq" id="WP_133354280.1">
    <property type="nucleotide sequence ID" value="NZ_SMZJ02000001.1"/>
</dbReference>
<dbReference type="InterPro" id="IPR011990">
    <property type="entry name" value="TPR-like_helical_dom_sf"/>
</dbReference>
<dbReference type="Pfam" id="PF00515">
    <property type="entry name" value="TPR_1"/>
    <property type="match status" value="1"/>
</dbReference>
<feature type="repeat" description="TPR" evidence="1">
    <location>
        <begin position="165"/>
        <end position="198"/>
    </location>
</feature>
<reference evidence="2 3" key="1">
    <citation type="submission" date="2019-07" db="EMBL/GenBank/DDBJ databases">
        <title>Seonamhaeicola sp. W255 draft genome.</title>
        <authorList>
            <person name="Zhang X.-Y."/>
            <person name="Zhang R."/>
            <person name="Zhong Y.-L."/>
            <person name="Du Z.-J."/>
        </authorList>
    </citation>
    <scope>NUCLEOTIDE SEQUENCE [LARGE SCALE GENOMIC DNA]</scope>
    <source>
        <strain evidence="2 3">W255</strain>
    </source>
</reference>
<evidence type="ECO:0000313" key="3">
    <source>
        <dbReference type="Proteomes" id="UP000295814"/>
    </source>
</evidence>
<feature type="repeat" description="TPR" evidence="1">
    <location>
        <begin position="96"/>
        <end position="129"/>
    </location>
</feature>
<dbReference type="PROSITE" id="PS50293">
    <property type="entry name" value="TPR_REGION"/>
    <property type="match status" value="1"/>
</dbReference>
<keyword evidence="1" id="KW-0802">TPR repeat</keyword>